<comment type="caution">
    <text evidence="2">The sequence shown here is derived from an EMBL/GenBank/DDBJ whole genome shotgun (WGS) entry which is preliminary data.</text>
</comment>
<gene>
    <name evidence="2" type="ORF">GCM10010923_08600</name>
</gene>
<evidence type="ECO:0000313" key="2">
    <source>
        <dbReference type="EMBL" id="GGA02138.1"/>
    </source>
</evidence>
<dbReference type="RefSeq" id="WP_188641526.1">
    <property type="nucleotide sequence ID" value="NZ_BMID01000001.1"/>
</dbReference>
<evidence type="ECO:0000313" key="3">
    <source>
        <dbReference type="Proteomes" id="UP000603317"/>
    </source>
</evidence>
<sequence length="175" mass="19104">MLGLAAHIGTMLLTLATPVGEDTGARSVDAPRSAPMSLAPEPGGMLPAPRYQSRVEGRITIRIRPRRGGSQLLSALPTAPMSREMRGVPIDRCLPLESVAGVQVTRNNGLLLYLRDRRIVLAALENACRARDFYAGFYVAPQEDKLLCVDRDRLQSRVGAKCKVKSWQALVPVED</sequence>
<name>A0ABQ1F7R8_9SPHN</name>
<keyword evidence="3" id="KW-1185">Reference proteome</keyword>
<proteinExistence type="predicted"/>
<dbReference type="Proteomes" id="UP000603317">
    <property type="component" value="Unassembled WGS sequence"/>
</dbReference>
<evidence type="ECO:0000256" key="1">
    <source>
        <dbReference type="SAM" id="MobiDB-lite"/>
    </source>
</evidence>
<protein>
    <submittedName>
        <fullName evidence="2">Uncharacterized protein</fullName>
    </submittedName>
</protein>
<reference evidence="3" key="1">
    <citation type="journal article" date="2019" name="Int. J. Syst. Evol. Microbiol.">
        <title>The Global Catalogue of Microorganisms (GCM) 10K type strain sequencing project: providing services to taxonomists for standard genome sequencing and annotation.</title>
        <authorList>
            <consortium name="The Broad Institute Genomics Platform"/>
            <consortium name="The Broad Institute Genome Sequencing Center for Infectious Disease"/>
            <person name="Wu L."/>
            <person name="Ma J."/>
        </authorList>
    </citation>
    <scope>NUCLEOTIDE SEQUENCE [LARGE SCALE GENOMIC DNA]</scope>
    <source>
        <strain evidence="3">CGMCC 1.15297</strain>
    </source>
</reference>
<feature type="region of interest" description="Disordered" evidence="1">
    <location>
        <begin position="21"/>
        <end position="46"/>
    </location>
</feature>
<organism evidence="2 3">
    <name type="scientific">Blastomonas marina</name>
    <dbReference type="NCBI Taxonomy" id="1867408"/>
    <lineage>
        <taxon>Bacteria</taxon>
        <taxon>Pseudomonadati</taxon>
        <taxon>Pseudomonadota</taxon>
        <taxon>Alphaproteobacteria</taxon>
        <taxon>Sphingomonadales</taxon>
        <taxon>Sphingomonadaceae</taxon>
        <taxon>Blastomonas</taxon>
    </lineage>
</organism>
<dbReference type="EMBL" id="BMID01000001">
    <property type="protein sequence ID" value="GGA02138.1"/>
    <property type="molecule type" value="Genomic_DNA"/>
</dbReference>
<accession>A0ABQ1F7R8</accession>